<dbReference type="InterPro" id="IPR030389">
    <property type="entry name" value="G_FEOB_dom"/>
</dbReference>
<dbReference type="OrthoDB" id="9809127at2"/>
<feature type="transmembrane region" description="Helical" evidence="13">
    <location>
        <begin position="660"/>
        <end position="681"/>
    </location>
</feature>
<evidence type="ECO:0000256" key="3">
    <source>
        <dbReference type="ARBA" id="ARBA00022448"/>
    </source>
</evidence>
<dbReference type="GO" id="GO:0005886">
    <property type="term" value="C:plasma membrane"/>
    <property type="evidence" value="ECO:0007669"/>
    <property type="project" value="UniProtKB-SubCell"/>
</dbReference>
<keyword evidence="13" id="KW-0406">Ion transport</keyword>
<dbReference type="PANTHER" id="PTHR43185">
    <property type="entry name" value="FERROUS IRON TRANSPORT PROTEIN B"/>
    <property type="match status" value="1"/>
</dbReference>
<dbReference type="Pfam" id="PF07670">
    <property type="entry name" value="Gate"/>
    <property type="match status" value="2"/>
</dbReference>
<evidence type="ECO:0000256" key="4">
    <source>
        <dbReference type="ARBA" id="ARBA00022475"/>
    </source>
</evidence>
<evidence type="ECO:0000256" key="12">
    <source>
        <dbReference type="PIRSR" id="PIRSR603373-2"/>
    </source>
</evidence>
<dbReference type="PANTHER" id="PTHR43185:SF2">
    <property type="entry name" value="FERROUS IRON TRANSPORT PROTEIN B"/>
    <property type="match status" value="1"/>
</dbReference>
<feature type="domain" description="FeoB-type G" evidence="14">
    <location>
        <begin position="4"/>
        <end position="166"/>
    </location>
</feature>
<dbReference type="Pfam" id="PF07664">
    <property type="entry name" value="FeoB_C"/>
    <property type="match status" value="1"/>
</dbReference>
<evidence type="ECO:0000259" key="14">
    <source>
        <dbReference type="PROSITE" id="PS51711"/>
    </source>
</evidence>
<evidence type="ECO:0000256" key="8">
    <source>
        <dbReference type="ARBA" id="ARBA00023134"/>
    </source>
</evidence>
<evidence type="ECO:0000313" key="16">
    <source>
        <dbReference type="Proteomes" id="UP000184394"/>
    </source>
</evidence>
<feature type="binding site" evidence="11">
    <location>
        <begin position="117"/>
        <end position="120"/>
    </location>
    <ligand>
        <name>GTP</name>
        <dbReference type="ChEBI" id="CHEBI:37565"/>
        <label>1</label>
    </ligand>
</feature>
<feature type="binding site" evidence="12">
    <location>
        <position position="23"/>
    </location>
    <ligand>
        <name>Mg(2+)</name>
        <dbReference type="ChEBI" id="CHEBI:18420"/>
        <label>2</label>
    </ligand>
</feature>
<keyword evidence="12" id="KW-0479">Metal-binding</keyword>
<keyword evidence="6 11" id="KW-0547">Nucleotide-binding</keyword>
<feature type="binding site" evidence="12">
    <location>
        <position position="22"/>
    </location>
    <ligand>
        <name>Mg(2+)</name>
        <dbReference type="ChEBI" id="CHEBI:18420"/>
        <label>1</label>
    </ligand>
</feature>
<gene>
    <name evidence="15" type="ORF">SAMN04487860_10196</name>
</gene>
<keyword evidence="3 13" id="KW-0813">Transport</keyword>
<dbReference type="GO" id="GO:0015093">
    <property type="term" value="F:ferrous iron transmembrane transporter activity"/>
    <property type="evidence" value="ECO:0007669"/>
    <property type="project" value="UniProtKB-UniRule"/>
</dbReference>
<feature type="transmembrane region" description="Helical" evidence="13">
    <location>
        <begin position="618"/>
        <end position="640"/>
    </location>
</feature>
<evidence type="ECO:0000256" key="10">
    <source>
        <dbReference type="NCBIfam" id="TIGR00437"/>
    </source>
</evidence>
<dbReference type="InterPro" id="IPR027417">
    <property type="entry name" value="P-loop_NTPase"/>
</dbReference>
<dbReference type="Pfam" id="PF02421">
    <property type="entry name" value="FeoB_N"/>
    <property type="match status" value="1"/>
</dbReference>
<evidence type="ECO:0000256" key="1">
    <source>
        <dbReference type="ARBA" id="ARBA00003926"/>
    </source>
</evidence>
<feature type="transmembrane region" description="Helical" evidence="13">
    <location>
        <begin position="572"/>
        <end position="597"/>
    </location>
</feature>
<evidence type="ECO:0000256" key="5">
    <source>
        <dbReference type="ARBA" id="ARBA00022692"/>
    </source>
</evidence>
<dbReference type="Proteomes" id="UP000184394">
    <property type="component" value="Unassembled WGS sequence"/>
</dbReference>
<proteinExistence type="inferred from homology"/>
<evidence type="ECO:0000256" key="11">
    <source>
        <dbReference type="PIRSR" id="PIRSR603373-1"/>
    </source>
</evidence>
<feature type="transmembrane region" description="Helical" evidence="13">
    <location>
        <begin position="292"/>
        <end position="314"/>
    </location>
</feature>
<dbReference type="EMBL" id="FRCT01000001">
    <property type="protein sequence ID" value="SHM11913.1"/>
    <property type="molecule type" value="Genomic_DNA"/>
</dbReference>
<feature type="binding site" evidence="12">
    <location>
        <position position="26"/>
    </location>
    <ligand>
        <name>Mg(2+)</name>
        <dbReference type="ChEBI" id="CHEBI:18420"/>
        <label>2</label>
    </ligand>
</feature>
<accession>A0A1M7G6J2</accession>
<keyword evidence="8 11" id="KW-0342">GTP-binding</keyword>
<comment type="similarity">
    <text evidence="13">Belongs to the TRAFAC class TrmE-Era-EngA-EngB-Septin-like GTPase superfamily. FeoB GTPase (TC 9.A.8) family.</text>
</comment>
<evidence type="ECO:0000256" key="2">
    <source>
        <dbReference type="ARBA" id="ARBA00004651"/>
    </source>
</evidence>
<protein>
    <recommendedName>
        <fullName evidence="10 13">Ferrous iron transport protein B</fullName>
    </recommendedName>
</protein>
<evidence type="ECO:0000256" key="13">
    <source>
        <dbReference type="RuleBase" id="RU362098"/>
    </source>
</evidence>
<evidence type="ECO:0000313" key="15">
    <source>
        <dbReference type="EMBL" id="SHM11913.1"/>
    </source>
</evidence>
<dbReference type="Pfam" id="PF17910">
    <property type="entry name" value="FeoB_Cyto"/>
    <property type="match status" value="1"/>
</dbReference>
<dbReference type="SUPFAM" id="SSF52540">
    <property type="entry name" value="P-loop containing nucleoside triphosphate hydrolases"/>
    <property type="match status" value="1"/>
</dbReference>
<evidence type="ECO:0000256" key="6">
    <source>
        <dbReference type="ARBA" id="ARBA00022741"/>
    </source>
</evidence>
<dbReference type="GO" id="GO:0005525">
    <property type="term" value="F:GTP binding"/>
    <property type="evidence" value="ECO:0007669"/>
    <property type="project" value="UniProtKB-KW"/>
</dbReference>
<dbReference type="InterPro" id="IPR011642">
    <property type="entry name" value="Gate_dom"/>
</dbReference>
<feature type="binding site" evidence="11">
    <location>
        <begin position="36"/>
        <end position="40"/>
    </location>
    <ligand>
        <name>GTP</name>
        <dbReference type="ChEBI" id="CHEBI:37565"/>
        <label>1</label>
    </ligand>
</feature>
<dbReference type="Gene3D" id="1.10.287.1770">
    <property type="match status" value="1"/>
</dbReference>
<dbReference type="CDD" id="cd01879">
    <property type="entry name" value="FeoB"/>
    <property type="match status" value="1"/>
</dbReference>
<dbReference type="InterPro" id="IPR041069">
    <property type="entry name" value="FeoB_Cyto"/>
</dbReference>
<reference evidence="15 16" key="1">
    <citation type="submission" date="2016-11" db="EMBL/GenBank/DDBJ databases">
        <authorList>
            <person name="Jaros S."/>
            <person name="Januszkiewicz K."/>
            <person name="Wedrychowicz H."/>
        </authorList>
    </citation>
    <scope>NUCLEOTIDE SEQUENCE [LARGE SCALE GENOMIC DNA]</scope>
    <source>
        <strain evidence="15 16">Y1</strain>
    </source>
</reference>
<evidence type="ECO:0000256" key="9">
    <source>
        <dbReference type="ARBA" id="ARBA00023136"/>
    </source>
</evidence>
<keyword evidence="9 13" id="KW-0472">Membrane</keyword>
<dbReference type="PROSITE" id="PS51711">
    <property type="entry name" value="G_FEOB"/>
    <property type="match status" value="1"/>
</dbReference>
<dbReference type="AlphaFoldDB" id="A0A1M7G6J2"/>
<dbReference type="InterPro" id="IPR011640">
    <property type="entry name" value="Fe2_transport_prot_B_C"/>
</dbReference>
<keyword evidence="13" id="KW-0408">Iron</keyword>
<dbReference type="InterPro" id="IPR050860">
    <property type="entry name" value="FeoB_GTPase"/>
</dbReference>
<feature type="transmembrane region" description="Helical" evidence="13">
    <location>
        <begin position="445"/>
        <end position="463"/>
    </location>
</feature>
<keyword evidence="5 13" id="KW-0812">Transmembrane</keyword>
<dbReference type="RefSeq" id="WP_072947708.1">
    <property type="nucleotide sequence ID" value="NZ_FRCT01000001.1"/>
</dbReference>
<keyword evidence="7 13" id="KW-1133">Transmembrane helix</keyword>
<comment type="subcellular location">
    <subcellularLocation>
        <location evidence="2 13">Cell membrane</location>
        <topology evidence="2 13">Multi-pass membrane protein</topology>
    </subcellularLocation>
</comment>
<feature type="binding site" evidence="11">
    <location>
        <begin position="57"/>
        <end position="60"/>
    </location>
    <ligand>
        <name>GTP</name>
        <dbReference type="ChEBI" id="CHEBI:37565"/>
        <label>1</label>
    </ligand>
</feature>
<feature type="binding site" evidence="12">
    <location>
        <position position="25"/>
    </location>
    <ligand>
        <name>Mg(2+)</name>
        <dbReference type="ChEBI" id="CHEBI:18420"/>
        <label>2</label>
    </ligand>
</feature>
<dbReference type="NCBIfam" id="TIGR00437">
    <property type="entry name" value="feoB"/>
    <property type="match status" value="1"/>
</dbReference>
<sequence length="685" mass="73630">MSEHFTIALAGNPNVGKSTVFNALTGMKQHTGNWAGKTVEGAEGSFSCGDTDFLLIDTPGTYSLRGGSAEEVSARDIICFGGADAVMVVCDATCLQRNLCLVLQVMEISKRVIVCVNLMDEAHSKGISVDIPMLSQLLGVPVIGISARSGEGIGALTAELCGLVRREPAALLRTDFAEPLNTAAAQLETLLGNRITSVPQRYAALRLLENDEAVLQKIEEHENIRFAEYDDITAFLEQLRADGLSPEAAADSAASAILSEAEKIAQKAVHTDEIRQYSRDRRLDRIFLSRRFGTPVMLLLLGLILWITIIGANYPSELLSRGFSALGAKLTQGLNAVSAPSWLEGILIQGIYRVLSWVVSVMLPPMAIFFPLFTLLEDFGYLPRIAFNLDHCFRCSGACGKQAITMAMGFGCNACGVTGCRIIDSPRERLIAILTNNFVPCNGRFPTIIAIITMFFITAGGAASSILSAIILLVLILLGVLATLGVSKLLSVTILRGAPSSFTLELPPYRIPQVKKVLVRSVLDRTVFVLARACTAAAPCGLIIWLMANIHIGSGTLLAHAANLLAPTGSHIGLDGVILLAFILGFPANEIVIPIILMAYLSQGTLIEAGSTEQLRQLLISHGWTLKTAVCMVVFTLFHFPCATTCMTIKKETGSLKWTALSFLLPTAAGMILCFLINTVWKFIG</sequence>
<evidence type="ECO:0000256" key="7">
    <source>
        <dbReference type="ARBA" id="ARBA00022989"/>
    </source>
</evidence>
<organism evidence="15 16">
    <name type="scientific">Ruminococcus flavefaciens</name>
    <dbReference type="NCBI Taxonomy" id="1265"/>
    <lineage>
        <taxon>Bacteria</taxon>
        <taxon>Bacillati</taxon>
        <taxon>Bacillota</taxon>
        <taxon>Clostridia</taxon>
        <taxon>Eubacteriales</taxon>
        <taxon>Oscillospiraceae</taxon>
        <taxon>Ruminococcus</taxon>
    </lineage>
</organism>
<dbReference type="GO" id="GO:0046872">
    <property type="term" value="F:metal ion binding"/>
    <property type="evidence" value="ECO:0007669"/>
    <property type="project" value="UniProtKB-KW"/>
</dbReference>
<keyword evidence="13" id="KW-0410">Iron transport</keyword>
<keyword evidence="4" id="KW-1003">Cell membrane</keyword>
<dbReference type="InterPro" id="IPR003373">
    <property type="entry name" value="Fe2_transport_prot-B"/>
</dbReference>
<comment type="caution">
    <text evidence="13">Lacks conserved residue(s) required for the propagation of feature annotation.</text>
</comment>
<name>A0A1M7G6J2_RUMFL</name>
<dbReference type="Gene3D" id="3.40.50.300">
    <property type="entry name" value="P-loop containing nucleotide triphosphate hydrolases"/>
    <property type="match status" value="1"/>
</dbReference>
<feature type="transmembrane region" description="Helical" evidence="13">
    <location>
        <begin position="469"/>
        <end position="490"/>
    </location>
</feature>
<comment type="function">
    <text evidence="1 13">Probable transporter of a GTP-driven Fe(2+) uptake system.</text>
</comment>
<feature type="binding site" evidence="11">
    <location>
        <begin position="11"/>
        <end position="18"/>
    </location>
    <ligand>
        <name>GTP</name>
        <dbReference type="ChEBI" id="CHEBI:37565"/>
        <label>1</label>
    </ligand>
</feature>
<feature type="transmembrane region" description="Helical" evidence="13">
    <location>
        <begin position="354"/>
        <end position="376"/>
    </location>
</feature>
<keyword evidence="12" id="KW-0460">Magnesium</keyword>